<gene>
    <name evidence="1" type="ORF">NDU88_002697</name>
</gene>
<keyword evidence="2" id="KW-1185">Reference proteome</keyword>
<dbReference type="AlphaFoldDB" id="A0AAV7UB99"/>
<dbReference type="Proteomes" id="UP001066276">
    <property type="component" value="Chromosome 3_1"/>
</dbReference>
<organism evidence="1 2">
    <name type="scientific">Pleurodeles waltl</name>
    <name type="common">Iberian ribbed newt</name>
    <dbReference type="NCBI Taxonomy" id="8319"/>
    <lineage>
        <taxon>Eukaryota</taxon>
        <taxon>Metazoa</taxon>
        <taxon>Chordata</taxon>
        <taxon>Craniata</taxon>
        <taxon>Vertebrata</taxon>
        <taxon>Euteleostomi</taxon>
        <taxon>Amphibia</taxon>
        <taxon>Batrachia</taxon>
        <taxon>Caudata</taxon>
        <taxon>Salamandroidea</taxon>
        <taxon>Salamandridae</taxon>
        <taxon>Pleurodelinae</taxon>
        <taxon>Pleurodeles</taxon>
    </lineage>
</organism>
<evidence type="ECO:0000313" key="1">
    <source>
        <dbReference type="EMBL" id="KAJ1185911.1"/>
    </source>
</evidence>
<sequence>MHSGWNLDTARRSARRTSVPVPEATFGLLRGVATPPVKTASRSLQMVWAGIGGLDGRHRGQCGELGPCDDCTANVRWLVEVVEVENCGLGVDVVVDRGDLAVETI</sequence>
<evidence type="ECO:0000313" key="2">
    <source>
        <dbReference type="Proteomes" id="UP001066276"/>
    </source>
</evidence>
<name>A0AAV7UB99_PLEWA</name>
<accession>A0AAV7UB99</accession>
<dbReference type="EMBL" id="JANPWB010000005">
    <property type="protein sequence ID" value="KAJ1185911.1"/>
    <property type="molecule type" value="Genomic_DNA"/>
</dbReference>
<protein>
    <submittedName>
        <fullName evidence="1">Uncharacterized protein</fullName>
    </submittedName>
</protein>
<proteinExistence type="predicted"/>
<comment type="caution">
    <text evidence="1">The sequence shown here is derived from an EMBL/GenBank/DDBJ whole genome shotgun (WGS) entry which is preliminary data.</text>
</comment>
<reference evidence="1" key="1">
    <citation type="journal article" date="2022" name="bioRxiv">
        <title>Sequencing and chromosome-scale assembly of the giantPleurodeles waltlgenome.</title>
        <authorList>
            <person name="Brown T."/>
            <person name="Elewa A."/>
            <person name="Iarovenko S."/>
            <person name="Subramanian E."/>
            <person name="Araus A.J."/>
            <person name="Petzold A."/>
            <person name="Susuki M."/>
            <person name="Suzuki K.-i.T."/>
            <person name="Hayashi T."/>
            <person name="Toyoda A."/>
            <person name="Oliveira C."/>
            <person name="Osipova E."/>
            <person name="Leigh N.D."/>
            <person name="Simon A."/>
            <person name="Yun M.H."/>
        </authorList>
    </citation>
    <scope>NUCLEOTIDE SEQUENCE</scope>
    <source>
        <strain evidence="1">20211129_DDA</strain>
        <tissue evidence="1">Liver</tissue>
    </source>
</reference>